<dbReference type="AlphaFoldDB" id="A0AAE0GLP2"/>
<dbReference type="Proteomes" id="UP001190700">
    <property type="component" value="Unassembled WGS sequence"/>
</dbReference>
<evidence type="ECO:0000313" key="4">
    <source>
        <dbReference type="Proteomes" id="UP001190700"/>
    </source>
</evidence>
<feature type="transmembrane region" description="Helical" evidence="2">
    <location>
        <begin position="393"/>
        <end position="417"/>
    </location>
</feature>
<keyword evidence="4" id="KW-1185">Reference proteome</keyword>
<feature type="region of interest" description="Disordered" evidence="1">
    <location>
        <begin position="223"/>
        <end position="245"/>
    </location>
</feature>
<proteinExistence type="predicted"/>
<organism evidence="3 4">
    <name type="scientific">Cymbomonas tetramitiformis</name>
    <dbReference type="NCBI Taxonomy" id="36881"/>
    <lineage>
        <taxon>Eukaryota</taxon>
        <taxon>Viridiplantae</taxon>
        <taxon>Chlorophyta</taxon>
        <taxon>Pyramimonadophyceae</taxon>
        <taxon>Pyramimonadales</taxon>
        <taxon>Pyramimonadaceae</taxon>
        <taxon>Cymbomonas</taxon>
    </lineage>
</organism>
<accession>A0AAE0GLP2</accession>
<sequence>MELARSLTSSTGTFWTWSISLSTSIQAHLRNRLVVPGNELSSAHKLRKRLTEHRNIPLITRITGSAILVEQTAVHEGTTKRLGMLANLTDGKQGEMQGEQSSMAPGFVPDEQSVLAEGGEEVVSKEQLTKDELLQGWWKLAELHIDEDVNVPKDWWPEVDLPSTFDGENIPCVVRQYEPHHFGPYQGAFLFSCDVSAFAKEYPVTEYDYAVLKAATPRKPKKYAEGPLSYPSIQSPTKSLDSKGKEETQARSKASCFGLWSSSLENVRGFNFNDAERPDSPASSVGGKANNSGKAARRELEALKKGVAAASEIDAETGKMLGSAASCQQLCSIWKGPKCCYDVVCTIPFLTILMILVSLLGAGMAVRGFNDAKDDIEELDVGLDTTYVSKYAFYIYLAFFGFHVFLLAVTLIANIPVRECCCVCLPKIFVVAWQGITAVIMIASYAIFWVLFFLWYGLSVVLLLWHLINAVCKSGEEAIASFDTHILPALKDETGAKINLPDDYCPNFESVDHMQWIVCGTFLVFLSHTILMLVSVANYYLALKEFSLNLLRLKLSWAYSNAFGKKSHLERAVQSIDDFAPPSKQMMRLDDSPHRSQEFL</sequence>
<feature type="transmembrane region" description="Helical" evidence="2">
    <location>
        <begin position="429"/>
        <end position="456"/>
    </location>
</feature>
<name>A0AAE0GLP2_9CHLO</name>
<feature type="transmembrane region" description="Helical" evidence="2">
    <location>
        <begin position="514"/>
        <end position="542"/>
    </location>
</feature>
<protein>
    <submittedName>
        <fullName evidence="3">Uncharacterized protein</fullName>
    </submittedName>
</protein>
<feature type="transmembrane region" description="Helical" evidence="2">
    <location>
        <begin position="343"/>
        <end position="366"/>
    </location>
</feature>
<keyword evidence="2" id="KW-0812">Transmembrane</keyword>
<dbReference type="EMBL" id="LGRX02004448">
    <property type="protein sequence ID" value="KAK3280318.1"/>
    <property type="molecule type" value="Genomic_DNA"/>
</dbReference>
<evidence type="ECO:0000256" key="1">
    <source>
        <dbReference type="SAM" id="MobiDB-lite"/>
    </source>
</evidence>
<keyword evidence="2" id="KW-0472">Membrane</keyword>
<keyword evidence="2" id="KW-1133">Transmembrane helix</keyword>
<comment type="caution">
    <text evidence="3">The sequence shown here is derived from an EMBL/GenBank/DDBJ whole genome shotgun (WGS) entry which is preliminary data.</text>
</comment>
<evidence type="ECO:0000313" key="3">
    <source>
        <dbReference type="EMBL" id="KAK3280318.1"/>
    </source>
</evidence>
<evidence type="ECO:0000256" key="2">
    <source>
        <dbReference type="SAM" id="Phobius"/>
    </source>
</evidence>
<gene>
    <name evidence="3" type="ORF">CYMTET_11838</name>
</gene>
<reference evidence="3 4" key="1">
    <citation type="journal article" date="2015" name="Genome Biol. Evol.">
        <title>Comparative Genomics of a Bacterivorous Green Alga Reveals Evolutionary Causalities and Consequences of Phago-Mixotrophic Mode of Nutrition.</title>
        <authorList>
            <person name="Burns J.A."/>
            <person name="Paasch A."/>
            <person name="Narechania A."/>
            <person name="Kim E."/>
        </authorList>
    </citation>
    <scope>NUCLEOTIDE SEQUENCE [LARGE SCALE GENOMIC DNA]</scope>
    <source>
        <strain evidence="3 4">PLY_AMNH</strain>
    </source>
</reference>